<comment type="caution">
    <text evidence="1">The sequence shown here is derived from an EMBL/GenBank/DDBJ whole genome shotgun (WGS) entry which is preliminary data.</text>
</comment>
<evidence type="ECO:0000313" key="2">
    <source>
        <dbReference type="Proteomes" id="UP001054889"/>
    </source>
</evidence>
<organism evidence="1 2">
    <name type="scientific">Eleusine coracana subsp. coracana</name>
    <dbReference type="NCBI Taxonomy" id="191504"/>
    <lineage>
        <taxon>Eukaryota</taxon>
        <taxon>Viridiplantae</taxon>
        <taxon>Streptophyta</taxon>
        <taxon>Embryophyta</taxon>
        <taxon>Tracheophyta</taxon>
        <taxon>Spermatophyta</taxon>
        <taxon>Magnoliopsida</taxon>
        <taxon>Liliopsida</taxon>
        <taxon>Poales</taxon>
        <taxon>Poaceae</taxon>
        <taxon>PACMAD clade</taxon>
        <taxon>Chloridoideae</taxon>
        <taxon>Cynodonteae</taxon>
        <taxon>Eleusininae</taxon>
        <taxon>Eleusine</taxon>
    </lineage>
</organism>
<dbReference type="Proteomes" id="UP001054889">
    <property type="component" value="Unassembled WGS sequence"/>
</dbReference>
<sequence>MYRLPRPRAMATGSWQATAGMTSLIRQVPLGFLDPEANRFEGGAEAGDLGRCPVFPSSGMDGGTSLERVSREELAADDISPDMFLNIQNKNCFMIVAGI</sequence>
<evidence type="ECO:0000313" key="1">
    <source>
        <dbReference type="EMBL" id="GJN13226.1"/>
    </source>
</evidence>
<proteinExistence type="predicted"/>
<name>A0AAV5DSN9_ELECO</name>
<accession>A0AAV5DSN9</accession>
<dbReference type="EMBL" id="BQKI01000043">
    <property type="protein sequence ID" value="GJN13226.1"/>
    <property type="molecule type" value="Genomic_DNA"/>
</dbReference>
<dbReference type="AlphaFoldDB" id="A0AAV5DSN9"/>
<protein>
    <submittedName>
        <fullName evidence="1">Uncharacterized protein</fullName>
    </submittedName>
</protein>
<gene>
    <name evidence="1" type="primary">ga31573</name>
    <name evidence="1" type="ORF">PR202_ga31573</name>
</gene>
<reference evidence="1" key="1">
    <citation type="journal article" date="2018" name="DNA Res.">
        <title>Multiple hybrid de novo genome assembly of finger millet, an orphan allotetraploid crop.</title>
        <authorList>
            <person name="Hatakeyama M."/>
            <person name="Aluri S."/>
            <person name="Balachadran M.T."/>
            <person name="Sivarajan S.R."/>
            <person name="Patrignani A."/>
            <person name="Gruter S."/>
            <person name="Poveda L."/>
            <person name="Shimizu-Inatsugi R."/>
            <person name="Baeten J."/>
            <person name="Francoijs K.J."/>
            <person name="Nataraja K.N."/>
            <person name="Reddy Y.A.N."/>
            <person name="Phadnis S."/>
            <person name="Ravikumar R.L."/>
            <person name="Schlapbach R."/>
            <person name="Sreeman S.M."/>
            <person name="Shimizu K.K."/>
        </authorList>
    </citation>
    <scope>NUCLEOTIDE SEQUENCE</scope>
</reference>
<reference evidence="1" key="2">
    <citation type="submission" date="2021-12" db="EMBL/GenBank/DDBJ databases">
        <title>Resequencing data analysis of finger millet.</title>
        <authorList>
            <person name="Hatakeyama M."/>
            <person name="Aluri S."/>
            <person name="Balachadran M.T."/>
            <person name="Sivarajan S.R."/>
            <person name="Poveda L."/>
            <person name="Shimizu-Inatsugi R."/>
            <person name="Schlapbach R."/>
            <person name="Sreeman S.M."/>
            <person name="Shimizu K.K."/>
        </authorList>
    </citation>
    <scope>NUCLEOTIDE SEQUENCE</scope>
</reference>
<keyword evidence="2" id="KW-1185">Reference proteome</keyword>